<dbReference type="EMBL" id="CP092863">
    <property type="protein sequence ID" value="UYV62070.1"/>
    <property type="molecule type" value="Genomic_DNA"/>
</dbReference>
<dbReference type="InterPro" id="IPR001339">
    <property type="entry name" value="mRNA_cap_enzyme_adenylation"/>
</dbReference>
<dbReference type="InterPro" id="IPR012340">
    <property type="entry name" value="NA-bd_OB-fold"/>
</dbReference>
<dbReference type="Proteomes" id="UP001235939">
    <property type="component" value="Chromosome 01"/>
</dbReference>
<dbReference type="PANTHER" id="PTHR10367">
    <property type="entry name" value="MRNA-CAPPING ENZYME"/>
    <property type="match status" value="1"/>
</dbReference>
<dbReference type="EC" id="2.7.7.50" evidence="2"/>
<dbReference type="Pfam" id="PF01359">
    <property type="entry name" value="Transposase_1"/>
    <property type="match status" value="1"/>
</dbReference>
<dbReference type="Gene3D" id="3.30.420.10">
    <property type="entry name" value="Ribonuclease H-like superfamily/Ribonuclease H"/>
    <property type="match status" value="1"/>
</dbReference>
<dbReference type="PANTHER" id="PTHR10367:SF17">
    <property type="entry name" value="MRNA-CAPPING ENZYME"/>
    <property type="match status" value="1"/>
</dbReference>
<keyword evidence="8" id="KW-0342">GTP-binding</keyword>
<dbReference type="InterPro" id="IPR000387">
    <property type="entry name" value="Tyr_Pase_dom"/>
</dbReference>
<evidence type="ECO:0000256" key="5">
    <source>
        <dbReference type="ARBA" id="ARBA00022695"/>
    </source>
</evidence>
<evidence type="ECO:0000313" key="13">
    <source>
        <dbReference type="EMBL" id="UYV62070.1"/>
    </source>
</evidence>
<evidence type="ECO:0000256" key="11">
    <source>
        <dbReference type="SAM" id="MobiDB-lite"/>
    </source>
</evidence>
<proteinExistence type="predicted"/>
<evidence type="ECO:0000256" key="7">
    <source>
        <dbReference type="ARBA" id="ARBA00023042"/>
    </source>
</evidence>
<dbReference type="Pfam" id="PF03919">
    <property type="entry name" value="mRNA_cap_C"/>
    <property type="match status" value="1"/>
</dbReference>
<reference evidence="13 14" key="1">
    <citation type="submission" date="2022-01" db="EMBL/GenBank/DDBJ databases">
        <title>A chromosomal length assembly of Cordylochernes scorpioides.</title>
        <authorList>
            <person name="Zeh D."/>
            <person name="Zeh J."/>
        </authorList>
    </citation>
    <scope>NUCLEOTIDE SEQUENCE [LARGE SCALE GENOMIC DNA]</scope>
    <source>
        <strain evidence="13">IN4F17</strain>
        <tissue evidence="13">Whole Body</tissue>
    </source>
</reference>
<feature type="compositionally biased region" description="Acidic residues" evidence="11">
    <location>
        <begin position="521"/>
        <end position="533"/>
    </location>
</feature>
<evidence type="ECO:0000256" key="1">
    <source>
        <dbReference type="ARBA" id="ARBA00004123"/>
    </source>
</evidence>
<dbReference type="PROSITE" id="PS50056">
    <property type="entry name" value="TYR_PHOSPHATASE_2"/>
    <property type="match status" value="1"/>
</dbReference>
<dbReference type="PROSITE" id="PS00383">
    <property type="entry name" value="TYR_PHOSPHATASE_1"/>
    <property type="match status" value="1"/>
</dbReference>
<dbReference type="Pfam" id="PF01331">
    <property type="entry name" value="mRNA_cap_enzyme"/>
    <property type="match status" value="1"/>
</dbReference>
<dbReference type="SUPFAM" id="SSF56091">
    <property type="entry name" value="DNA ligase/mRNA capping enzyme, catalytic domain"/>
    <property type="match status" value="1"/>
</dbReference>
<evidence type="ECO:0000256" key="10">
    <source>
        <dbReference type="ARBA" id="ARBA00044624"/>
    </source>
</evidence>
<dbReference type="SUPFAM" id="SSF50249">
    <property type="entry name" value="Nucleic acid-binding proteins"/>
    <property type="match status" value="1"/>
</dbReference>
<keyword evidence="14" id="KW-1185">Reference proteome</keyword>
<feature type="region of interest" description="Disordered" evidence="11">
    <location>
        <begin position="226"/>
        <end position="248"/>
    </location>
</feature>
<name>A0ABY6K4B9_9ARAC</name>
<keyword evidence="6" id="KW-0547">Nucleotide-binding</keyword>
<evidence type="ECO:0000256" key="4">
    <source>
        <dbReference type="ARBA" id="ARBA00022679"/>
    </source>
</evidence>
<feature type="domain" description="Tyrosine specific protein phosphatases" evidence="12">
    <location>
        <begin position="149"/>
        <end position="198"/>
    </location>
</feature>
<dbReference type="InterPro" id="IPR036397">
    <property type="entry name" value="RNaseH_sf"/>
</dbReference>
<evidence type="ECO:0000256" key="8">
    <source>
        <dbReference type="ARBA" id="ARBA00023134"/>
    </source>
</evidence>
<dbReference type="Pfam" id="PF00782">
    <property type="entry name" value="DSPc"/>
    <property type="match status" value="1"/>
</dbReference>
<feature type="compositionally biased region" description="Basic and acidic residues" evidence="11">
    <location>
        <begin position="226"/>
        <end position="239"/>
    </location>
</feature>
<dbReference type="InterPro" id="IPR001888">
    <property type="entry name" value="Transposase_1"/>
</dbReference>
<dbReference type="InterPro" id="IPR000340">
    <property type="entry name" value="Dual-sp_phosphatase_cat-dom"/>
</dbReference>
<dbReference type="InterPro" id="IPR029021">
    <property type="entry name" value="Prot-tyrosine_phosphatase-like"/>
</dbReference>
<feature type="region of interest" description="Disordered" evidence="11">
    <location>
        <begin position="508"/>
        <end position="568"/>
    </location>
</feature>
<comment type="catalytic activity">
    <reaction evidence="10">
        <text>a 5'-end diphospho-ribonucleoside in mRNA + GTP + H(+) = a 5'-end (5'-triphosphoguanosine)-ribonucleoside in mRNA + diphosphate</text>
        <dbReference type="Rhea" id="RHEA:67012"/>
        <dbReference type="Rhea" id="RHEA-COMP:17165"/>
        <dbReference type="Rhea" id="RHEA-COMP:17166"/>
        <dbReference type="ChEBI" id="CHEBI:15378"/>
        <dbReference type="ChEBI" id="CHEBI:33019"/>
        <dbReference type="ChEBI" id="CHEBI:37565"/>
        <dbReference type="ChEBI" id="CHEBI:167616"/>
        <dbReference type="ChEBI" id="CHEBI:167617"/>
        <dbReference type="EC" id="2.7.7.50"/>
    </reaction>
    <physiologicalReaction direction="left-to-right" evidence="10">
        <dbReference type="Rhea" id="RHEA:67013"/>
    </physiologicalReaction>
</comment>
<dbReference type="InterPro" id="IPR016130">
    <property type="entry name" value="Tyr_Pase_AS"/>
</dbReference>
<accession>A0ABY6K4B9</accession>
<sequence length="874" mass="101541">MPCAAAPNMEYKHCSSCIPGLEALTGYYQLGQLNPVHMVQAMIIMDLRMQDRRKRKHQDFIIPPRWLKCPRFVPFKTPLDESYNDQVQEAKRFNPEMMLDFYKDSLGLWIDLTNTTRFYNQAVVACQNVKYVKIQCRGHGTCPSEEQTRTFIELVENFSLKHPDKLVGVHCTHGFNRTGFLIISYLVESLSWSIESAVTAFSQMLQKAFKDDCISRSQSEKWHKAFKEGREEVADEPRSGRPTTARTDENVDRVLDKELRVLRCQELLDLIQNEPDFLNSVVTGDESWMFEYDPESKRQSCAWHTKSSPRPKKARMSKSRIKTMIIVFFDIRGIVHCEFVPQGQTVNSAFYLEVLRRLKRRIARVRTDIKDTVKLHHDNATSHTAFIITNFLARSNTPVIPHLPYSPDLAPCDFFLFPKLKREMKGKHWETVENIQHHVTTFLRSIPVEEFQGAFQAWQTRLRKCIDAGGMDKEDVETSFLGVYIQARPPGIYKQDYLQELFQRYGDVDDTPPAPPLPDWCLEEEEKSDEEREVESYQAGNSSRPSKRRKKNRENSKKNPTFMAGVPGVSPVEDMSKVSAIHRKIKEWCEWRGSGFPGSQPVSMDINNVTNLSDSQYMVSWKADGTRYMMLIDGEDEIYFIDRDNSIFQITGLTFVFRKDLSQHLNATLVDGEMIIDKVNGMDVPRYLIYDIIKFSGKDVGKTHFTRRLHCIRAELIQPRHEAMKNGIIIREREPFSIRIKEFWEIPWAGKLLDSKFTEQLAHEIDGLIFQPVQTPYQAGTCNTVLKWKPQDMNSVDFKLIISKETREGMIPTSRGLLYLGGFDRPIAEIKVTRALKPYHNKIIECKLENNEWKFMRERTDKSFPNAYKTYLCK</sequence>
<dbReference type="Gene3D" id="3.90.190.10">
    <property type="entry name" value="Protein tyrosine phosphatase superfamily"/>
    <property type="match status" value="2"/>
</dbReference>
<comment type="subcellular location">
    <subcellularLocation>
        <location evidence="1">Nucleus</location>
    </subcellularLocation>
</comment>
<dbReference type="SUPFAM" id="SSF52799">
    <property type="entry name" value="(Phosphotyrosine protein) phosphatases II"/>
    <property type="match status" value="1"/>
</dbReference>
<evidence type="ECO:0000313" key="14">
    <source>
        <dbReference type="Proteomes" id="UP001235939"/>
    </source>
</evidence>
<dbReference type="InterPro" id="IPR013846">
    <property type="entry name" value="mRNA_cap_enzyme_C"/>
</dbReference>
<evidence type="ECO:0000256" key="3">
    <source>
        <dbReference type="ARBA" id="ARBA00022664"/>
    </source>
</evidence>
<keyword evidence="9" id="KW-0539">Nucleus</keyword>
<evidence type="ECO:0000256" key="6">
    <source>
        <dbReference type="ARBA" id="ARBA00022741"/>
    </source>
</evidence>
<dbReference type="InterPro" id="IPR051029">
    <property type="entry name" value="mRNA_Capping_Enz/RNA_Phosphat"/>
</dbReference>
<protein>
    <recommendedName>
        <fullName evidence="2">mRNA guanylyltransferase</fullName>
        <ecNumber evidence="2">2.7.7.50</ecNumber>
    </recommendedName>
</protein>
<dbReference type="Gene3D" id="3.30.470.30">
    <property type="entry name" value="DNA ligase/mRNA capping enzyme"/>
    <property type="match status" value="1"/>
</dbReference>
<dbReference type="CDD" id="cd07895">
    <property type="entry name" value="Adenylation_mRNA_capping"/>
    <property type="match status" value="1"/>
</dbReference>
<evidence type="ECO:0000259" key="12">
    <source>
        <dbReference type="PROSITE" id="PS50056"/>
    </source>
</evidence>
<dbReference type="Gene3D" id="3.30.1490.430">
    <property type="match status" value="1"/>
</dbReference>
<evidence type="ECO:0000256" key="2">
    <source>
        <dbReference type="ARBA" id="ARBA00012475"/>
    </source>
</evidence>
<dbReference type="Gene3D" id="2.40.50.140">
    <property type="entry name" value="Nucleic acid-binding proteins"/>
    <property type="match status" value="1"/>
</dbReference>
<gene>
    <name evidence="13" type="ORF">LAZ67_1007721</name>
</gene>
<organism evidence="13 14">
    <name type="scientific">Cordylochernes scorpioides</name>
    <dbReference type="NCBI Taxonomy" id="51811"/>
    <lineage>
        <taxon>Eukaryota</taxon>
        <taxon>Metazoa</taxon>
        <taxon>Ecdysozoa</taxon>
        <taxon>Arthropoda</taxon>
        <taxon>Chelicerata</taxon>
        <taxon>Arachnida</taxon>
        <taxon>Pseudoscorpiones</taxon>
        <taxon>Cheliferoidea</taxon>
        <taxon>Chernetidae</taxon>
        <taxon>Cordylochernes</taxon>
    </lineage>
</organism>
<keyword evidence="7" id="KW-0506">mRNA capping</keyword>
<keyword evidence="4" id="KW-0808">Transferase</keyword>
<evidence type="ECO:0000256" key="9">
    <source>
        <dbReference type="ARBA" id="ARBA00023242"/>
    </source>
</evidence>
<keyword evidence="5" id="KW-0548">Nucleotidyltransferase</keyword>
<keyword evidence="3" id="KW-0507">mRNA processing</keyword>